<accession>A0AAD2DNT3</accession>
<dbReference type="Proteomes" id="UP000834106">
    <property type="component" value="Chromosome 4"/>
</dbReference>
<proteinExistence type="predicted"/>
<evidence type="ECO:0000313" key="1">
    <source>
        <dbReference type="EMBL" id="CAI9758938.1"/>
    </source>
</evidence>
<evidence type="ECO:0000313" key="2">
    <source>
        <dbReference type="Proteomes" id="UP000834106"/>
    </source>
</evidence>
<name>A0AAD2DNT3_9LAMI</name>
<dbReference type="EMBL" id="OU503039">
    <property type="protein sequence ID" value="CAI9758938.1"/>
    <property type="molecule type" value="Genomic_DNA"/>
</dbReference>
<organism evidence="1 2">
    <name type="scientific">Fraxinus pennsylvanica</name>
    <dbReference type="NCBI Taxonomy" id="56036"/>
    <lineage>
        <taxon>Eukaryota</taxon>
        <taxon>Viridiplantae</taxon>
        <taxon>Streptophyta</taxon>
        <taxon>Embryophyta</taxon>
        <taxon>Tracheophyta</taxon>
        <taxon>Spermatophyta</taxon>
        <taxon>Magnoliopsida</taxon>
        <taxon>eudicotyledons</taxon>
        <taxon>Gunneridae</taxon>
        <taxon>Pentapetalae</taxon>
        <taxon>asterids</taxon>
        <taxon>lamiids</taxon>
        <taxon>Lamiales</taxon>
        <taxon>Oleaceae</taxon>
        <taxon>Oleeae</taxon>
        <taxon>Fraxinus</taxon>
    </lineage>
</organism>
<reference evidence="1" key="1">
    <citation type="submission" date="2023-05" db="EMBL/GenBank/DDBJ databases">
        <authorList>
            <person name="Huff M."/>
        </authorList>
    </citation>
    <scope>NUCLEOTIDE SEQUENCE</scope>
</reference>
<protein>
    <submittedName>
        <fullName evidence="1">Uncharacterized protein</fullName>
    </submittedName>
</protein>
<gene>
    <name evidence="1" type="ORF">FPE_LOCUS6368</name>
</gene>
<keyword evidence="2" id="KW-1185">Reference proteome</keyword>
<dbReference type="AlphaFoldDB" id="A0AAD2DNT3"/>
<sequence>MSPPYTTTTPSLLHPRTVASPTCSSSELCFAVVYFAVSFHHPTRSDSRREKFGSVGALGSSLRAHRDSARGGFQISFQFLVYRAQHNKMGVQTVDILKTEIPLDEESVVIPEDAKADLVLVDIINGFCTVGAGNLVC</sequence>